<feature type="compositionally biased region" description="Polar residues" evidence="1">
    <location>
        <begin position="343"/>
        <end position="356"/>
    </location>
</feature>
<protein>
    <submittedName>
        <fullName evidence="2">Uncharacterized protein</fullName>
    </submittedName>
</protein>
<sequence length="566" mass="62050">MALRNSKRSATTCLQITERGIDAETGLGGNRQDPGGANHLNIQVEPLESANELPNSRPASANTTIAVLLTDTPYTSWNPAKENAGDASRQADGYNFFTPESYGGLVKIKRGWLCGLGFITFTPHFMESIETVPVFCNLVINNGGNSTGFLDSRLLRVSTNRRHSFEGIAGRQNRYGFVVVVSMSGISREYERAQESRGSFHKTTLEEDCRGISKDMANGEGRTGRAFQSQTGPGLQINEPKVDRSRLPHDTLTILCHDMLRIQRHREYRVSDGIIRPLVSCGNDEKRALEFELQFVERRFISGQQWTPDLVSGTSKETLTIVLCRLQPWNEWIPAESGMLPLNPSSAKPQYPPNRNTRPRQTTGERAATRATLEEAFTHQPDLAMACQPCFAQYQESEEKRHPGAPETQPQTAMPPYHSSGLVAGHSSGWVPLTLSISAHQQPVIFGQTKVATLRALPSNASYHNIEKAGDGVGGGGGDGMPMNRPQTNPGQFLAPFLGPGIFSRETVSVHTYGQEIRRVAGVENVLNPILPVFLLGPLRQSIGSSLHLSRADFTKSSSSPAKSLF</sequence>
<reference evidence="2" key="1">
    <citation type="submission" date="2016-11" db="EMBL/GenBank/DDBJ databases">
        <title>The genome sequence of Colletotrichum cuscutae.</title>
        <authorList>
            <person name="Baroncelli R."/>
        </authorList>
    </citation>
    <scope>NUCLEOTIDE SEQUENCE</scope>
    <source>
        <strain evidence="2">IMI 304802</strain>
    </source>
</reference>
<accession>A0AAI9V7I7</accession>
<feature type="region of interest" description="Disordered" evidence="1">
    <location>
        <begin position="216"/>
        <end position="242"/>
    </location>
</feature>
<proteinExistence type="predicted"/>
<name>A0AAI9V7I7_9PEZI</name>
<organism evidence="2 3">
    <name type="scientific">Colletotrichum cuscutae</name>
    <dbReference type="NCBI Taxonomy" id="1209917"/>
    <lineage>
        <taxon>Eukaryota</taxon>
        <taxon>Fungi</taxon>
        <taxon>Dikarya</taxon>
        <taxon>Ascomycota</taxon>
        <taxon>Pezizomycotina</taxon>
        <taxon>Sordariomycetes</taxon>
        <taxon>Hypocreomycetidae</taxon>
        <taxon>Glomerellales</taxon>
        <taxon>Glomerellaceae</taxon>
        <taxon>Colletotrichum</taxon>
        <taxon>Colletotrichum acutatum species complex</taxon>
    </lineage>
</organism>
<feature type="region of interest" description="Disordered" evidence="1">
    <location>
        <begin position="395"/>
        <end position="421"/>
    </location>
</feature>
<keyword evidence="3" id="KW-1185">Reference proteome</keyword>
<comment type="caution">
    <text evidence="2">The sequence shown here is derived from an EMBL/GenBank/DDBJ whole genome shotgun (WGS) entry which is preliminary data.</text>
</comment>
<evidence type="ECO:0000313" key="2">
    <source>
        <dbReference type="EMBL" id="KAK1474334.1"/>
    </source>
</evidence>
<dbReference type="Proteomes" id="UP001239213">
    <property type="component" value="Unassembled WGS sequence"/>
</dbReference>
<feature type="region of interest" description="Disordered" evidence="1">
    <location>
        <begin position="340"/>
        <end position="367"/>
    </location>
</feature>
<dbReference type="EMBL" id="MPDP01000162">
    <property type="protein sequence ID" value="KAK1474334.1"/>
    <property type="molecule type" value="Genomic_DNA"/>
</dbReference>
<evidence type="ECO:0000313" key="3">
    <source>
        <dbReference type="Proteomes" id="UP001239213"/>
    </source>
</evidence>
<gene>
    <name evidence="2" type="ORF">CCUS01_17064</name>
</gene>
<evidence type="ECO:0000256" key="1">
    <source>
        <dbReference type="SAM" id="MobiDB-lite"/>
    </source>
</evidence>
<dbReference type="AlphaFoldDB" id="A0AAI9V7I7"/>